<keyword evidence="1" id="KW-0732">Signal</keyword>
<name>A0A6A6ZY62_9PLEO</name>
<dbReference type="InterPro" id="IPR013154">
    <property type="entry name" value="ADH-like_N"/>
</dbReference>
<dbReference type="Pfam" id="PF09423">
    <property type="entry name" value="PhoD"/>
    <property type="match status" value="1"/>
</dbReference>
<reference evidence="3" key="1">
    <citation type="journal article" date="2020" name="Stud. Mycol.">
        <title>101 Dothideomycetes genomes: a test case for predicting lifestyles and emergence of pathogens.</title>
        <authorList>
            <person name="Haridas S."/>
            <person name="Albert R."/>
            <person name="Binder M."/>
            <person name="Bloem J."/>
            <person name="Labutti K."/>
            <person name="Salamov A."/>
            <person name="Andreopoulos B."/>
            <person name="Baker S."/>
            <person name="Barry K."/>
            <person name="Bills G."/>
            <person name="Bluhm B."/>
            <person name="Cannon C."/>
            <person name="Castanera R."/>
            <person name="Culley D."/>
            <person name="Daum C."/>
            <person name="Ezra D."/>
            <person name="Gonzalez J."/>
            <person name="Henrissat B."/>
            <person name="Kuo A."/>
            <person name="Liang C."/>
            <person name="Lipzen A."/>
            <person name="Lutzoni F."/>
            <person name="Magnuson J."/>
            <person name="Mondo S."/>
            <person name="Nolan M."/>
            <person name="Ohm R."/>
            <person name="Pangilinan J."/>
            <person name="Park H.-J."/>
            <person name="Ramirez L."/>
            <person name="Alfaro M."/>
            <person name="Sun H."/>
            <person name="Tritt A."/>
            <person name="Yoshinaga Y."/>
            <person name="Zwiers L.-H."/>
            <person name="Turgeon B."/>
            <person name="Goodwin S."/>
            <person name="Spatafora J."/>
            <person name="Crous P."/>
            <person name="Grigoriev I."/>
        </authorList>
    </citation>
    <scope>NUCLEOTIDE SEQUENCE</scope>
    <source>
        <strain evidence="3">CBS 113818</strain>
    </source>
</reference>
<dbReference type="EMBL" id="MU006228">
    <property type="protein sequence ID" value="KAF2825444.1"/>
    <property type="molecule type" value="Genomic_DNA"/>
</dbReference>
<dbReference type="SUPFAM" id="SSF56300">
    <property type="entry name" value="Metallo-dependent phosphatases"/>
    <property type="match status" value="1"/>
</dbReference>
<dbReference type="Proteomes" id="UP000799424">
    <property type="component" value="Unassembled WGS sequence"/>
</dbReference>
<feature type="chain" id="PRO_5025675806" description="Enoyl reductase (ER) domain-containing protein" evidence="1">
    <location>
        <begin position="18"/>
        <end position="952"/>
    </location>
</feature>
<protein>
    <recommendedName>
        <fullName evidence="2">Enoyl reductase (ER) domain-containing protein</fullName>
    </recommendedName>
</protein>
<dbReference type="Gene3D" id="3.60.21.70">
    <property type="entry name" value="PhoD-like phosphatase"/>
    <property type="match status" value="1"/>
</dbReference>
<dbReference type="InterPro" id="IPR032093">
    <property type="entry name" value="PhoD_N"/>
</dbReference>
<dbReference type="SUPFAM" id="SSF50129">
    <property type="entry name" value="GroES-like"/>
    <property type="match status" value="1"/>
</dbReference>
<keyword evidence="4" id="KW-1185">Reference proteome</keyword>
<dbReference type="SMART" id="SM00829">
    <property type="entry name" value="PKS_ER"/>
    <property type="match status" value="1"/>
</dbReference>
<organism evidence="3 4">
    <name type="scientific">Ophiobolus disseminans</name>
    <dbReference type="NCBI Taxonomy" id="1469910"/>
    <lineage>
        <taxon>Eukaryota</taxon>
        <taxon>Fungi</taxon>
        <taxon>Dikarya</taxon>
        <taxon>Ascomycota</taxon>
        <taxon>Pezizomycotina</taxon>
        <taxon>Dothideomycetes</taxon>
        <taxon>Pleosporomycetidae</taxon>
        <taxon>Pleosporales</taxon>
        <taxon>Pleosporineae</taxon>
        <taxon>Phaeosphaeriaceae</taxon>
        <taxon>Ophiobolus</taxon>
    </lineage>
</organism>
<dbReference type="GO" id="GO:0016491">
    <property type="term" value="F:oxidoreductase activity"/>
    <property type="evidence" value="ECO:0007669"/>
    <property type="project" value="InterPro"/>
</dbReference>
<feature type="domain" description="Enoyl reductase (ER)" evidence="2">
    <location>
        <begin position="631"/>
        <end position="945"/>
    </location>
</feature>
<dbReference type="CDD" id="cd07389">
    <property type="entry name" value="MPP_PhoD"/>
    <property type="match status" value="1"/>
</dbReference>
<dbReference type="InterPro" id="IPR052900">
    <property type="entry name" value="Phospholipid_Metab_Enz"/>
</dbReference>
<dbReference type="Pfam" id="PF08240">
    <property type="entry name" value="ADH_N"/>
    <property type="match status" value="1"/>
</dbReference>
<dbReference type="Gene3D" id="3.90.180.10">
    <property type="entry name" value="Medium-chain alcohol dehydrogenases, catalytic domain"/>
    <property type="match status" value="1"/>
</dbReference>
<evidence type="ECO:0000313" key="3">
    <source>
        <dbReference type="EMBL" id="KAF2825444.1"/>
    </source>
</evidence>
<dbReference type="Pfam" id="PF16655">
    <property type="entry name" value="PhoD_N"/>
    <property type="match status" value="1"/>
</dbReference>
<dbReference type="Gene3D" id="2.60.40.380">
    <property type="entry name" value="Purple acid phosphatase-like, N-terminal"/>
    <property type="match status" value="1"/>
</dbReference>
<evidence type="ECO:0000259" key="2">
    <source>
        <dbReference type="SMART" id="SM00829"/>
    </source>
</evidence>
<dbReference type="PANTHER" id="PTHR43606:SF8">
    <property type="entry name" value="ALKALINE PHOSPHATASE"/>
    <property type="match status" value="1"/>
</dbReference>
<dbReference type="CDD" id="cd08267">
    <property type="entry name" value="MDR1"/>
    <property type="match status" value="1"/>
</dbReference>
<dbReference type="PANTHER" id="PTHR43606">
    <property type="entry name" value="PHOSPHATASE, PUTATIVE (AFU_ORTHOLOGUE AFUA_6G08710)-RELATED"/>
    <property type="match status" value="1"/>
</dbReference>
<sequence length="952" mass="104276">MGLCIFTAVSLVSLVIASFEGNLNYHSPSRRHVGLGINVPKVAKRSLVKRAIPWDPTQLNFTHGVASGDPYPHSVILWTRVAPSLEADRSNVTVEGYVPLYSHETEQYVKASPHPICVEYRVGTDGNLSSVVDKGTAYTTSDIDFTVKVEARNLAPFETYFYQFSICGSSKKSPLGRTKTSPAEDDAVSKIGLAVFSCSNYPNGYFNAYGNAARKDNVDFFVHLGDYIYETGRGTAGRDPRATAPRGEIFTLYDYRTRIGQYRTDMDLRLAHQNFAWIPTWDDHEVANNGYRDGFSGMNNTEASFLKFGRISVDSRKMNAVRAYFEWMPIRQVDLDDNLRIWRDFKMGKLFDLIMLDTRNYDRSITTLNWNDDYVAELIDDAGRSLMGSAQENWFYKSLSKSHKRGAIWRIIGNQIIFSRMNNSAVYGEALNADQWDGYQSNRNRTLNHLYSNNIPNNAFLAGDSHANWVSDLVWLDEAPYDQVTGAGAIGVEFAGTAVSSSGYGAGRSIANSSDRSAALVRDNRELQWTEGYYRGYYELHISPEELSARYFVATRNPFEVSLANFTVKAGANHLDRNVAGGRVESGALQRGSTVPTNLTLNTLTGTWNVTGFNQMYVTYPPANSSSVIGGIEKNMHINGSVPKPVPSDDEILVQVHAMALNPVDYKITESGAPLRLLGSTFTPGADFSGKVVGVGKTVDEFKIGENVFGAKVGELVKGTLSQYVAVKKTMATSLPEGVSYEDAATIGVVGLTETQSIRPNVKSGDKVFINGGSGGTGVYGLQIAKALGCHVTTTCSTPNVQLCKSLGADEVIDYKSNDVVQAVSAQGPTFKLVVDNIGTPSNLYQKSSAFIAPGGKFIQVGMSPNLSGMVQVSGNMFRPGFLGGGKAKYQMLMAQAAQSDLQVLAEWMKEGKVKGVLDSVFEWEDAPKAYEKLKTGRAKGKIVIKVRQDEA</sequence>
<dbReference type="Gene3D" id="3.40.50.720">
    <property type="entry name" value="NAD(P)-binding Rossmann-like Domain"/>
    <property type="match status" value="1"/>
</dbReference>
<dbReference type="OrthoDB" id="9992270at2759"/>
<accession>A0A6A6ZY62</accession>
<feature type="signal peptide" evidence="1">
    <location>
        <begin position="1"/>
        <end position="17"/>
    </location>
</feature>
<dbReference type="AlphaFoldDB" id="A0A6A6ZY62"/>
<dbReference type="Pfam" id="PF13602">
    <property type="entry name" value="ADH_zinc_N_2"/>
    <property type="match status" value="1"/>
</dbReference>
<dbReference type="SUPFAM" id="SSF51735">
    <property type="entry name" value="NAD(P)-binding Rossmann-fold domains"/>
    <property type="match status" value="1"/>
</dbReference>
<evidence type="ECO:0000313" key="4">
    <source>
        <dbReference type="Proteomes" id="UP000799424"/>
    </source>
</evidence>
<dbReference type="InterPro" id="IPR011032">
    <property type="entry name" value="GroES-like_sf"/>
</dbReference>
<dbReference type="InterPro" id="IPR018946">
    <property type="entry name" value="PhoD-like_MPP"/>
</dbReference>
<gene>
    <name evidence="3" type="ORF">CC86DRAFT_295457</name>
</gene>
<dbReference type="InterPro" id="IPR029052">
    <property type="entry name" value="Metallo-depent_PP-like"/>
</dbReference>
<dbReference type="InterPro" id="IPR020843">
    <property type="entry name" value="ER"/>
</dbReference>
<evidence type="ECO:0000256" key="1">
    <source>
        <dbReference type="SAM" id="SignalP"/>
    </source>
</evidence>
<dbReference type="InterPro" id="IPR038607">
    <property type="entry name" value="PhoD-like_sf"/>
</dbReference>
<proteinExistence type="predicted"/>
<dbReference type="InterPro" id="IPR036291">
    <property type="entry name" value="NAD(P)-bd_dom_sf"/>
</dbReference>